<gene>
    <name evidence="2" type="ORF">ACFORG_04665</name>
</gene>
<reference evidence="3" key="1">
    <citation type="journal article" date="2019" name="Int. J. Syst. Evol. Microbiol.">
        <title>The Global Catalogue of Microorganisms (GCM) 10K type strain sequencing project: providing services to taxonomists for standard genome sequencing and annotation.</title>
        <authorList>
            <consortium name="The Broad Institute Genomics Platform"/>
            <consortium name="The Broad Institute Genome Sequencing Center for Infectious Disease"/>
            <person name="Wu L."/>
            <person name="Ma J."/>
        </authorList>
    </citation>
    <scope>NUCLEOTIDE SEQUENCE [LARGE SCALE GENOMIC DNA]</scope>
    <source>
        <strain evidence="3">KCTC 42911</strain>
    </source>
</reference>
<evidence type="ECO:0000259" key="1">
    <source>
        <dbReference type="Pfam" id="PF08410"/>
    </source>
</evidence>
<dbReference type="Proteomes" id="UP001595629">
    <property type="component" value="Unassembled WGS sequence"/>
</dbReference>
<dbReference type="Pfam" id="PF08410">
    <property type="entry name" value="DUF1737"/>
    <property type="match status" value="1"/>
</dbReference>
<accession>A0ABV7TE98</accession>
<comment type="caution">
    <text evidence="2">The sequence shown here is derived from an EMBL/GenBank/DDBJ whole genome shotgun (WGS) entry which is preliminary data.</text>
</comment>
<evidence type="ECO:0000313" key="3">
    <source>
        <dbReference type="Proteomes" id="UP001595629"/>
    </source>
</evidence>
<evidence type="ECO:0000313" key="2">
    <source>
        <dbReference type="EMBL" id="MFC3613044.1"/>
    </source>
</evidence>
<proteinExistence type="predicted"/>
<organism evidence="2 3">
    <name type="scientific">Lutimaribacter marinistellae</name>
    <dbReference type="NCBI Taxonomy" id="1820329"/>
    <lineage>
        <taxon>Bacteria</taxon>
        <taxon>Pseudomonadati</taxon>
        <taxon>Pseudomonadota</taxon>
        <taxon>Alphaproteobacteria</taxon>
        <taxon>Rhodobacterales</taxon>
        <taxon>Roseobacteraceae</taxon>
        <taxon>Lutimaribacter</taxon>
    </lineage>
</organism>
<dbReference type="EMBL" id="JBHRXI010000004">
    <property type="protein sequence ID" value="MFC3613044.1"/>
    <property type="molecule type" value="Genomic_DNA"/>
</dbReference>
<keyword evidence="3" id="KW-1185">Reference proteome</keyword>
<dbReference type="RefSeq" id="WP_386734223.1">
    <property type="nucleotide sequence ID" value="NZ_JBHRXI010000004.1"/>
</dbReference>
<sequence>MAMLYRLLTGEDTSAFCHKVSDALAKGWVLHGDPAYAFDQSTGVMRCAQAVTKAVEAEYSPDMKLGDQ</sequence>
<protein>
    <submittedName>
        <fullName evidence="2">DUF1737 domain-containing protein</fullName>
    </submittedName>
</protein>
<dbReference type="InterPro" id="IPR013619">
    <property type="entry name" value="DUF1737"/>
</dbReference>
<name>A0ABV7TE98_9RHOB</name>
<feature type="domain" description="DUF1737" evidence="1">
    <location>
        <begin position="4"/>
        <end position="53"/>
    </location>
</feature>